<dbReference type="EMBL" id="CT573073">
    <property type="protein sequence ID" value="CAJ71365.1"/>
    <property type="molecule type" value="Genomic_DNA"/>
</dbReference>
<sequence length="255" mass="30270">MIKIATPISHLFENEDRAKRIINYSNCLECRDISINSTIANQEVFHSELQPIHEFTKINFNYLKYIRSVKHDLKLITFHVASCCNKPYLDNKMFRMGGKEYTEKEMLKNAKQNFSIIKEIFGKEVKIAVENNNYYPTNAYKYVTEPEFISQIVRENDINFLMDIAHVKISSHNKKIDYEKYKNMLPLDRTIQLHICSCEFNSDHLAYDAHNYPTEEEFLEVKHLLDKLDIQYLTIEYYKDTDCLIQSLKRAQELL</sequence>
<organism evidence="1">
    <name type="scientific">Kuenenia stuttgartiensis</name>
    <dbReference type="NCBI Taxonomy" id="174633"/>
    <lineage>
        <taxon>Bacteria</taxon>
        <taxon>Pseudomonadati</taxon>
        <taxon>Planctomycetota</taxon>
        <taxon>Candidatus Brocadiia</taxon>
        <taxon>Candidatus Brocadiales</taxon>
        <taxon>Candidatus Brocadiaceae</taxon>
        <taxon>Candidatus Kuenenia</taxon>
    </lineage>
</organism>
<proteinExistence type="predicted"/>
<accession>Q1PVW1</accession>
<reference evidence="1" key="2">
    <citation type="submission" date="2006-01" db="EMBL/GenBank/DDBJ databases">
        <authorList>
            <person name="Genoscope"/>
        </authorList>
    </citation>
    <scope>NUCLEOTIDE SEQUENCE</scope>
</reference>
<dbReference type="AlphaFoldDB" id="Q1PVW1"/>
<dbReference type="InterPro" id="IPR007801">
    <property type="entry name" value="MbnB/TglH/ChrH"/>
</dbReference>
<name>Q1PVW1_KUEST</name>
<dbReference type="Gene3D" id="3.20.20.150">
    <property type="entry name" value="Divalent-metal-dependent TIM barrel enzymes"/>
    <property type="match status" value="1"/>
</dbReference>
<dbReference type="PANTHER" id="PTHR42194">
    <property type="entry name" value="UPF0276 PROTEIN HI_1600"/>
    <property type="match status" value="1"/>
</dbReference>
<protein>
    <recommendedName>
        <fullName evidence="2">Xylose isomerase-like TIM barrel domain-containing protein</fullName>
    </recommendedName>
</protein>
<dbReference type="SUPFAM" id="SSF51658">
    <property type="entry name" value="Xylose isomerase-like"/>
    <property type="match status" value="1"/>
</dbReference>
<gene>
    <name evidence="1" type="ORF">kustc0620</name>
</gene>
<dbReference type="Pfam" id="PF05114">
    <property type="entry name" value="MbnB_TglH_ChrH"/>
    <property type="match status" value="1"/>
</dbReference>
<reference evidence="1" key="1">
    <citation type="journal article" date="2006" name="Nature">
        <title>Deciphering the evolution and metabolism of an anammox bacterium from a community genome.</title>
        <authorList>
            <person name="Strous M."/>
            <person name="Pelletier E."/>
            <person name="Mangenot S."/>
            <person name="Rattei T."/>
            <person name="Lehner A."/>
            <person name="Taylor M.W."/>
            <person name="Horn M."/>
            <person name="Daims H."/>
            <person name="Bartol-Mavel D."/>
            <person name="Wincker P."/>
            <person name="Barbe V."/>
            <person name="Fonknechten N."/>
            <person name="Vallenet D."/>
            <person name="Segurens B."/>
            <person name="Schenowitz-Truong C."/>
            <person name="Medigue C."/>
            <person name="Collingro A."/>
            <person name="Snel B."/>
            <person name="Dutilh B.E."/>
            <person name="OpDenCamp H.J.M."/>
            <person name="vanDerDrift C."/>
            <person name="Cirpus I."/>
            <person name="vanDePas-Schoonen K.T."/>
            <person name="Harhangi H.R."/>
            <person name="vanNiftrik L."/>
            <person name="Schmid M."/>
            <person name="Keltjens J."/>
            <person name="vanDeVossenberg J."/>
            <person name="Kartal B."/>
            <person name="Meier H."/>
            <person name="Frishman D."/>
            <person name="Huynen M.A."/>
            <person name="Mewes H."/>
            <person name="Weissenbach J."/>
            <person name="Jetten M.S.M."/>
            <person name="Wagner M."/>
            <person name="LePaslier D."/>
        </authorList>
    </citation>
    <scope>NUCLEOTIDE SEQUENCE</scope>
</reference>
<evidence type="ECO:0000313" key="1">
    <source>
        <dbReference type="EMBL" id="CAJ71365.1"/>
    </source>
</evidence>
<evidence type="ECO:0008006" key="2">
    <source>
        <dbReference type="Google" id="ProtNLM"/>
    </source>
</evidence>
<dbReference type="InterPro" id="IPR036237">
    <property type="entry name" value="Xyl_isomerase-like_sf"/>
</dbReference>
<dbReference type="PANTHER" id="PTHR42194:SF1">
    <property type="entry name" value="UPF0276 PROTEIN HI_1600"/>
    <property type="match status" value="1"/>
</dbReference>